<sequence>MTESTVSLFEKLVQADPPDDVPVLFDTACVIGGSIAGLLAARVLSDRARRVVVIEPDDISTETGSRPGVPQDQQVHTLLPAGQLWVERWMPGITEEAQDRGASFVPDKGVTAINGVPQAPDGEGRHLLAIGRPLLETLIRNRVTAMDNVSVLRGQATGLQYRDEAVSAVRYVPTDGGDQGDRGAAVLDADFVVDAMGRSSRLSNWLRQSGYDQPRLERVEAPINYATALFERPVKVADLEKVGALALFAPQYPSSGVSVAAAQPIEDEQWIVMLMGYGDSRPGRTIGEFRQACTKLPSVFTTATAGAAIGDVVTYRQAESRRRHFAEVGRFPARLVSVGDAVASFNPIYGQGMSSAALHASCLASYLGGGPDLDTAAREFFRLQQVVVDAAWAVSAGGDAARLDAQNGTEVPDEVREQRWAMEQITAATLFDGEVTRAFNNVSYMLRHPATLADPELLARAVAAAEGAMADLADTTIDR</sequence>
<proteinExistence type="predicted"/>
<dbReference type="InterPro" id="IPR036188">
    <property type="entry name" value="FAD/NAD-bd_sf"/>
</dbReference>
<name>A0ABW7YCP2_STRCE</name>
<dbReference type="InterPro" id="IPR002938">
    <property type="entry name" value="FAD-bd"/>
</dbReference>
<evidence type="ECO:0000259" key="1">
    <source>
        <dbReference type="Pfam" id="PF01494"/>
    </source>
</evidence>
<dbReference type="EMBL" id="JBITDC010000019">
    <property type="protein sequence ID" value="MFI5680157.1"/>
    <property type="molecule type" value="Genomic_DNA"/>
</dbReference>
<reference evidence="2 3" key="1">
    <citation type="submission" date="2024-10" db="EMBL/GenBank/DDBJ databases">
        <title>The Natural Products Discovery Center: Release of the First 8490 Sequenced Strains for Exploring Actinobacteria Biosynthetic Diversity.</title>
        <authorList>
            <person name="Kalkreuter E."/>
            <person name="Kautsar S.A."/>
            <person name="Yang D."/>
            <person name="Bader C.D."/>
            <person name="Teijaro C.N."/>
            <person name="Fluegel L."/>
            <person name="Davis C.M."/>
            <person name="Simpson J.R."/>
            <person name="Lauterbach L."/>
            <person name="Steele A.D."/>
            <person name="Gui C."/>
            <person name="Meng S."/>
            <person name="Li G."/>
            <person name="Viehrig K."/>
            <person name="Ye F."/>
            <person name="Su P."/>
            <person name="Kiefer A.F."/>
            <person name="Nichols A."/>
            <person name="Cepeda A.J."/>
            <person name="Yan W."/>
            <person name="Fan B."/>
            <person name="Jiang Y."/>
            <person name="Adhikari A."/>
            <person name="Zheng C.-J."/>
            <person name="Schuster L."/>
            <person name="Cowan T.M."/>
            <person name="Smanski M.J."/>
            <person name="Chevrette M.G."/>
            <person name="De Carvalho L.P.S."/>
            <person name="Shen B."/>
        </authorList>
    </citation>
    <scope>NUCLEOTIDE SEQUENCE [LARGE SCALE GENOMIC DNA]</scope>
    <source>
        <strain evidence="2 3">NPDC051599</strain>
    </source>
</reference>
<comment type="caution">
    <text evidence="2">The sequence shown here is derived from an EMBL/GenBank/DDBJ whole genome shotgun (WGS) entry which is preliminary data.</text>
</comment>
<dbReference type="RefSeq" id="WP_398660606.1">
    <property type="nucleotide sequence ID" value="NZ_JBITDC010000019.1"/>
</dbReference>
<gene>
    <name evidence="2" type="ORF">ACIA8P_37025</name>
</gene>
<dbReference type="Gene3D" id="3.50.50.60">
    <property type="entry name" value="FAD/NAD(P)-binding domain"/>
    <property type="match status" value="2"/>
</dbReference>
<dbReference type="Pfam" id="PF01494">
    <property type="entry name" value="FAD_binding_3"/>
    <property type="match status" value="1"/>
</dbReference>
<keyword evidence="3" id="KW-1185">Reference proteome</keyword>
<organism evidence="2 3">
    <name type="scientific">Streptomyces cellulosae</name>
    <dbReference type="NCBI Taxonomy" id="1968"/>
    <lineage>
        <taxon>Bacteria</taxon>
        <taxon>Bacillati</taxon>
        <taxon>Actinomycetota</taxon>
        <taxon>Actinomycetes</taxon>
        <taxon>Kitasatosporales</taxon>
        <taxon>Streptomycetaceae</taxon>
        <taxon>Streptomyces</taxon>
    </lineage>
</organism>
<dbReference type="PANTHER" id="PTHR43422">
    <property type="entry name" value="THIAMINE THIAZOLE SYNTHASE"/>
    <property type="match status" value="1"/>
</dbReference>
<evidence type="ECO:0000313" key="2">
    <source>
        <dbReference type="EMBL" id="MFI5680157.1"/>
    </source>
</evidence>
<dbReference type="Proteomes" id="UP001612415">
    <property type="component" value="Unassembled WGS sequence"/>
</dbReference>
<feature type="domain" description="FAD-binding" evidence="1">
    <location>
        <begin position="28"/>
        <end position="367"/>
    </location>
</feature>
<dbReference type="PRINTS" id="PR00420">
    <property type="entry name" value="RNGMNOXGNASE"/>
</dbReference>
<protein>
    <submittedName>
        <fullName evidence="2">FAD-dependent oxidoreductase</fullName>
    </submittedName>
</protein>
<dbReference type="SUPFAM" id="SSF51905">
    <property type="entry name" value="FAD/NAD(P)-binding domain"/>
    <property type="match status" value="1"/>
</dbReference>
<accession>A0ABW7YCP2</accession>
<evidence type="ECO:0000313" key="3">
    <source>
        <dbReference type="Proteomes" id="UP001612415"/>
    </source>
</evidence>
<dbReference type="PANTHER" id="PTHR43422:SF3">
    <property type="entry name" value="THIAMINE THIAZOLE SYNTHASE"/>
    <property type="match status" value="1"/>
</dbReference>